<keyword evidence="1" id="KW-0732">Signal</keyword>
<name>A0A0R2RKE8_9BACT</name>
<dbReference type="Gene3D" id="1.25.40.10">
    <property type="entry name" value="Tetratricopeptide repeat domain"/>
    <property type="match status" value="1"/>
</dbReference>
<accession>A0A0R2RKE8</accession>
<dbReference type="AlphaFoldDB" id="A0A0R2RKE8"/>
<evidence type="ECO:0000256" key="1">
    <source>
        <dbReference type="SAM" id="SignalP"/>
    </source>
</evidence>
<dbReference type="InterPro" id="IPR011990">
    <property type="entry name" value="TPR-like_helical_dom_sf"/>
</dbReference>
<evidence type="ECO:0000313" key="3">
    <source>
        <dbReference type="Proteomes" id="UP000051269"/>
    </source>
</evidence>
<gene>
    <name evidence="2" type="ORF">ABR82_02425</name>
</gene>
<proteinExistence type="predicted"/>
<evidence type="ECO:0008006" key="4">
    <source>
        <dbReference type="Google" id="ProtNLM"/>
    </source>
</evidence>
<dbReference type="EMBL" id="LIBO01000023">
    <property type="protein sequence ID" value="KRO62897.1"/>
    <property type="molecule type" value="Genomic_DNA"/>
</dbReference>
<sequence length="218" mass="24170">MTNIKAIFAILSLWAFTVAGSAIASTPVSETYSHPLLSQIYEMHSLSESGNKNATRRLVAWLEELTAEQPDNGILLVYLGSAYTLASRDAFIGPGKLRYLMAGRDCMDRAVTIRPNDPNVRFIRAINNYHLPTMFNRRSIARDDFRKLVDQLAKTPGCLDTLTSQAVYYYAGLCFAQLEEEENARNSFQKGLDLKISGPLTAKITEELAELTPTAAGQ</sequence>
<protein>
    <recommendedName>
        <fullName evidence="4">Tetratricopeptide repeat protein</fullName>
    </recommendedName>
</protein>
<organism evidence="2 3">
    <name type="scientific">Verrucomicrobia subdivision 6 bacterium BACL9 MAG-120507-bin52</name>
    <dbReference type="NCBI Taxonomy" id="1655590"/>
    <lineage>
        <taxon>Bacteria</taxon>
        <taxon>Pseudomonadati</taxon>
        <taxon>Verrucomicrobiota</taxon>
        <taxon>Verrucomicrobiia</taxon>
        <taxon>Verrucomicrobiales</taxon>
        <taxon>Verrucomicrobia subdivision 6</taxon>
    </lineage>
</organism>
<dbReference type="SUPFAM" id="SSF48452">
    <property type="entry name" value="TPR-like"/>
    <property type="match status" value="1"/>
</dbReference>
<feature type="signal peptide" evidence="1">
    <location>
        <begin position="1"/>
        <end position="24"/>
    </location>
</feature>
<evidence type="ECO:0000313" key="2">
    <source>
        <dbReference type="EMBL" id="KRO62897.1"/>
    </source>
</evidence>
<comment type="caution">
    <text evidence="2">The sequence shown here is derived from an EMBL/GenBank/DDBJ whole genome shotgun (WGS) entry which is preliminary data.</text>
</comment>
<reference evidence="2 3" key="1">
    <citation type="submission" date="2015-10" db="EMBL/GenBank/DDBJ databases">
        <title>Metagenome-Assembled Genomes uncover a global brackish microbiome.</title>
        <authorList>
            <person name="Hugerth L.W."/>
            <person name="Larsson J."/>
            <person name="Alneberg J."/>
            <person name="Lindh M.V."/>
            <person name="Legrand C."/>
            <person name="Pinhassi J."/>
            <person name="Andersson A.F."/>
        </authorList>
    </citation>
    <scope>NUCLEOTIDE SEQUENCE [LARGE SCALE GENOMIC DNA]</scope>
    <source>
        <strain evidence="2">BACL18 MAG-120507-bin52</strain>
    </source>
</reference>
<feature type="chain" id="PRO_5006422834" description="Tetratricopeptide repeat protein" evidence="1">
    <location>
        <begin position="25"/>
        <end position="218"/>
    </location>
</feature>
<dbReference type="Proteomes" id="UP000051269">
    <property type="component" value="Unassembled WGS sequence"/>
</dbReference>